<organism evidence="3 4">
    <name type="scientific">Actinoplanes couchii</name>
    <dbReference type="NCBI Taxonomy" id="403638"/>
    <lineage>
        <taxon>Bacteria</taxon>
        <taxon>Bacillati</taxon>
        <taxon>Actinomycetota</taxon>
        <taxon>Actinomycetes</taxon>
        <taxon>Micromonosporales</taxon>
        <taxon>Micromonosporaceae</taxon>
        <taxon>Actinoplanes</taxon>
    </lineage>
</organism>
<feature type="transmembrane region" description="Helical" evidence="2">
    <location>
        <begin position="242"/>
        <end position="263"/>
    </location>
</feature>
<keyword evidence="4" id="KW-1185">Reference proteome</keyword>
<keyword evidence="2" id="KW-0472">Membrane</keyword>
<dbReference type="EMBL" id="BOMG01000033">
    <property type="protein sequence ID" value="GID53752.1"/>
    <property type="molecule type" value="Genomic_DNA"/>
</dbReference>
<feature type="transmembrane region" description="Helical" evidence="2">
    <location>
        <begin position="440"/>
        <end position="464"/>
    </location>
</feature>
<sequence>MTVTPPRETGGAVTRSARNRNRRRLNASSSASPENRHTPVNQADPAPARRSGKHAAEEPFAAAGFTDVGFPAPVWDPWTTDPGQAGPPDGRTDPLDGPAFQKHDDDLIFPYDDSPATWNEGTPAGGTGERERAWDAWSRTSTDEEPLPSLDEDPVVPAQSEGGFQDRGRWAHARRTHSVYLRTAVVRCALYLGPLSVAVAAAEPLGRVAWPVTALMLFFGWTAAQGLTSVGVSLAGRGKRSAAARVVAAGFAAMIGLWCALVWVAPEQVLGPDRALAATVGVCGLLTLATVTVALVTRAESSVAGWFTPCWLLAAAAMADAAGLAEAALVPVETMLPAAIVATAVRAFRPAVLTAGRARVPRLTPAEHRRGVAHAVVGAAQAVCVTLLWQGCPAVMPLPVAPLLLAVPLMEGLIGWHTARVDAALDSAESTQQFDRHVRNITAITLAALVPPFAAGCGLLVAAYRLPAGLADLPVAREAVLALAAGTLLSGIFAITFLLAARSRHGIAATLAGIPPLAATALALFAAPAGLLPATVALLAATHLAGLIIVALTAADLRRTP</sequence>
<evidence type="ECO:0008006" key="5">
    <source>
        <dbReference type="Google" id="ProtNLM"/>
    </source>
</evidence>
<dbReference type="Proteomes" id="UP000612282">
    <property type="component" value="Unassembled WGS sequence"/>
</dbReference>
<feature type="compositionally biased region" description="Acidic residues" evidence="1">
    <location>
        <begin position="143"/>
        <end position="154"/>
    </location>
</feature>
<evidence type="ECO:0000313" key="4">
    <source>
        <dbReference type="Proteomes" id="UP000612282"/>
    </source>
</evidence>
<feature type="transmembrane region" description="Helical" evidence="2">
    <location>
        <begin position="507"/>
        <end position="526"/>
    </location>
</feature>
<dbReference type="RefSeq" id="WP_239145056.1">
    <property type="nucleotide sequence ID" value="NZ_BAAAQE010000088.1"/>
</dbReference>
<keyword evidence="2" id="KW-1133">Transmembrane helix</keyword>
<feature type="transmembrane region" description="Helical" evidence="2">
    <location>
        <begin position="532"/>
        <end position="555"/>
    </location>
</feature>
<gene>
    <name evidence="3" type="ORF">Aco03nite_021560</name>
</gene>
<keyword evidence="2" id="KW-0812">Transmembrane</keyword>
<protein>
    <recommendedName>
        <fullName evidence="5">Integral membrane protein</fullName>
    </recommendedName>
</protein>
<accession>A0ABQ3X5H1</accession>
<evidence type="ECO:0000313" key="3">
    <source>
        <dbReference type="EMBL" id="GID53752.1"/>
    </source>
</evidence>
<feature type="transmembrane region" description="Helical" evidence="2">
    <location>
        <begin position="179"/>
        <end position="202"/>
    </location>
</feature>
<name>A0ABQ3X5H1_9ACTN</name>
<evidence type="ECO:0000256" key="1">
    <source>
        <dbReference type="SAM" id="MobiDB-lite"/>
    </source>
</evidence>
<feature type="transmembrane region" description="Helical" evidence="2">
    <location>
        <begin position="208"/>
        <end position="230"/>
    </location>
</feature>
<feature type="transmembrane region" description="Helical" evidence="2">
    <location>
        <begin position="479"/>
        <end position="500"/>
    </location>
</feature>
<feature type="transmembrane region" description="Helical" evidence="2">
    <location>
        <begin position="275"/>
        <end position="296"/>
    </location>
</feature>
<reference evidence="3 4" key="1">
    <citation type="submission" date="2021-01" db="EMBL/GenBank/DDBJ databases">
        <title>Whole genome shotgun sequence of Actinoplanes couchii NBRC 106145.</title>
        <authorList>
            <person name="Komaki H."/>
            <person name="Tamura T."/>
        </authorList>
    </citation>
    <scope>NUCLEOTIDE SEQUENCE [LARGE SCALE GENOMIC DNA]</scope>
    <source>
        <strain evidence="3 4">NBRC 106145</strain>
    </source>
</reference>
<feature type="region of interest" description="Disordered" evidence="1">
    <location>
        <begin position="1"/>
        <end position="163"/>
    </location>
</feature>
<evidence type="ECO:0000256" key="2">
    <source>
        <dbReference type="SAM" id="Phobius"/>
    </source>
</evidence>
<proteinExistence type="predicted"/>
<comment type="caution">
    <text evidence="3">The sequence shown here is derived from an EMBL/GenBank/DDBJ whole genome shotgun (WGS) entry which is preliminary data.</text>
</comment>